<dbReference type="InterPro" id="IPR017871">
    <property type="entry name" value="ABC_transporter-like_CS"/>
</dbReference>
<dbReference type="STRING" id="1064592.G0VG66"/>
<comment type="subcellular location">
    <subcellularLocation>
        <location evidence="1">Membrane</location>
        <topology evidence="1">Multi-pass membrane protein</topology>
    </subcellularLocation>
</comment>
<dbReference type="Gene3D" id="3.40.50.300">
    <property type="entry name" value="P-loop containing nucleotide triphosphate hydrolases"/>
    <property type="match status" value="2"/>
</dbReference>
<dbReference type="HOGENOM" id="CLU_000604_27_3_1"/>
<dbReference type="GO" id="GO:0016887">
    <property type="term" value="F:ATP hydrolysis activity"/>
    <property type="evidence" value="ECO:0007669"/>
    <property type="project" value="InterPro"/>
</dbReference>
<dbReference type="KEGG" id="ncs:NCAS_0E04160"/>
<feature type="transmembrane region" description="Helical" evidence="10">
    <location>
        <begin position="239"/>
        <end position="259"/>
    </location>
</feature>
<evidence type="ECO:0000256" key="10">
    <source>
        <dbReference type="SAM" id="Phobius"/>
    </source>
</evidence>
<dbReference type="InParanoid" id="G0VG66"/>
<feature type="transmembrane region" description="Helical" evidence="10">
    <location>
        <begin position="466"/>
        <end position="489"/>
    </location>
</feature>
<dbReference type="EMBL" id="HE576756">
    <property type="protein sequence ID" value="CCC70486.1"/>
    <property type="molecule type" value="Genomic_DNA"/>
</dbReference>
<evidence type="ECO:0000256" key="6">
    <source>
        <dbReference type="ARBA" id="ARBA00022840"/>
    </source>
</evidence>
<name>G0VG66_NAUCA</name>
<keyword evidence="14" id="KW-1185">Reference proteome</keyword>
<feature type="region of interest" description="Disordered" evidence="9">
    <location>
        <begin position="1"/>
        <end position="58"/>
    </location>
</feature>
<dbReference type="CDD" id="cd18606">
    <property type="entry name" value="ABC_6TM_YOR1_D2_like"/>
    <property type="match status" value="1"/>
</dbReference>
<feature type="transmembrane region" description="Helical" evidence="10">
    <location>
        <begin position="1052"/>
        <end position="1080"/>
    </location>
</feature>
<protein>
    <recommendedName>
        <fullName evidence="15">Oligomycin resistance ATP-dependent permease YOR1</fullName>
    </recommendedName>
</protein>
<dbReference type="InterPro" id="IPR003593">
    <property type="entry name" value="AAA+_ATPase"/>
</dbReference>
<dbReference type="CDD" id="cd03250">
    <property type="entry name" value="ABCC_MRP_domain1"/>
    <property type="match status" value="1"/>
</dbReference>
<dbReference type="PROSITE" id="PS50929">
    <property type="entry name" value="ABC_TM1F"/>
    <property type="match status" value="2"/>
</dbReference>
<feature type="transmembrane region" description="Helical" evidence="10">
    <location>
        <begin position="509"/>
        <end position="530"/>
    </location>
</feature>
<evidence type="ECO:0000256" key="8">
    <source>
        <dbReference type="ARBA" id="ARBA00023136"/>
    </source>
</evidence>
<evidence type="ECO:0008006" key="15">
    <source>
        <dbReference type="Google" id="ProtNLM"/>
    </source>
</evidence>
<accession>G0VG66</accession>
<feature type="domain" description="ABC transporter" evidence="11">
    <location>
        <begin position="1245"/>
        <end position="1496"/>
    </location>
</feature>
<feature type="domain" description="ABC transporter" evidence="11">
    <location>
        <begin position="628"/>
        <end position="853"/>
    </location>
</feature>
<dbReference type="InterPro" id="IPR050173">
    <property type="entry name" value="ABC_transporter_C-like"/>
</dbReference>
<dbReference type="Pfam" id="PF00664">
    <property type="entry name" value="ABC_membrane"/>
    <property type="match status" value="2"/>
</dbReference>
<reference evidence="13 14" key="1">
    <citation type="journal article" date="2011" name="Proc. Natl. Acad. Sci. U.S.A.">
        <title>Evolutionary erosion of yeast sex chromosomes by mating-type switching accidents.</title>
        <authorList>
            <person name="Gordon J.L."/>
            <person name="Armisen D."/>
            <person name="Proux-Wera E."/>
            <person name="Oheigeartaigh S.S."/>
            <person name="Byrne K.P."/>
            <person name="Wolfe K.H."/>
        </authorList>
    </citation>
    <scope>NUCLEOTIDE SEQUENCE [LARGE SCALE GENOMIC DNA]</scope>
    <source>
        <strain evidence="14">ATCC 76901 / BCRC 22586 / CBS 4309 / NBRC 1992 / NRRL Y-12630</strain>
    </source>
</reference>
<dbReference type="InterPro" id="IPR011527">
    <property type="entry name" value="ABC1_TM_dom"/>
</dbReference>
<feature type="transmembrane region" description="Helical" evidence="10">
    <location>
        <begin position="384"/>
        <end position="402"/>
    </location>
</feature>
<dbReference type="GO" id="GO:0005886">
    <property type="term" value="C:plasma membrane"/>
    <property type="evidence" value="ECO:0007669"/>
    <property type="project" value="EnsemblFungi"/>
</dbReference>
<dbReference type="InterPro" id="IPR003439">
    <property type="entry name" value="ABC_transporter-like_ATP-bd"/>
</dbReference>
<dbReference type="eggNOG" id="KOG0054">
    <property type="taxonomic scope" value="Eukaryota"/>
</dbReference>
<feature type="compositionally biased region" description="Low complexity" evidence="9">
    <location>
        <begin position="10"/>
        <end position="25"/>
    </location>
</feature>
<evidence type="ECO:0000259" key="11">
    <source>
        <dbReference type="PROSITE" id="PS50893"/>
    </source>
</evidence>
<dbReference type="GO" id="GO:0008559">
    <property type="term" value="F:ABC-type xenobiotic transporter activity"/>
    <property type="evidence" value="ECO:0007669"/>
    <property type="project" value="EnsemblFungi"/>
</dbReference>
<evidence type="ECO:0000256" key="4">
    <source>
        <dbReference type="ARBA" id="ARBA00022692"/>
    </source>
</evidence>
<feature type="transmembrane region" description="Helical" evidence="10">
    <location>
        <begin position="361"/>
        <end position="378"/>
    </location>
</feature>
<dbReference type="OMA" id="QVTDAWT"/>
<feature type="domain" description="ABC transmembrane type-1" evidence="12">
    <location>
        <begin position="933"/>
        <end position="1207"/>
    </location>
</feature>
<feature type="domain" description="ABC transmembrane type-1" evidence="12">
    <location>
        <begin position="240"/>
        <end position="525"/>
    </location>
</feature>
<evidence type="ECO:0000259" key="12">
    <source>
        <dbReference type="PROSITE" id="PS50929"/>
    </source>
</evidence>
<dbReference type="CDD" id="cd03244">
    <property type="entry name" value="ABCC_MRP_domain2"/>
    <property type="match status" value="1"/>
</dbReference>
<feature type="transmembrane region" description="Helical" evidence="10">
    <location>
        <begin position="1176"/>
        <end position="1195"/>
    </location>
</feature>
<evidence type="ECO:0000256" key="3">
    <source>
        <dbReference type="ARBA" id="ARBA00022448"/>
    </source>
</evidence>
<dbReference type="SMART" id="SM00382">
    <property type="entry name" value="AAA"/>
    <property type="match status" value="2"/>
</dbReference>
<keyword evidence="4 10" id="KW-0812">Transmembrane</keyword>
<dbReference type="PANTHER" id="PTHR24223">
    <property type="entry name" value="ATP-BINDING CASSETTE SUB-FAMILY C"/>
    <property type="match status" value="1"/>
</dbReference>
<gene>
    <name evidence="13" type="primary">NCAS0E04160</name>
    <name evidence="13" type="ordered locus">NCAS_0E04160</name>
</gene>
<feature type="compositionally biased region" description="Acidic residues" evidence="9">
    <location>
        <begin position="860"/>
        <end position="874"/>
    </location>
</feature>
<dbReference type="Proteomes" id="UP000001640">
    <property type="component" value="Chromosome 5"/>
</dbReference>
<keyword evidence="5" id="KW-0547">Nucleotide-binding</keyword>
<dbReference type="FunFam" id="3.40.50.300:FF:001750">
    <property type="entry name" value="ATP-binding cassette transporter"/>
    <property type="match status" value="1"/>
</dbReference>
<dbReference type="GeneID" id="96904113"/>
<evidence type="ECO:0000256" key="2">
    <source>
        <dbReference type="ARBA" id="ARBA00009726"/>
    </source>
</evidence>
<feature type="region of interest" description="Disordered" evidence="9">
    <location>
        <begin position="855"/>
        <end position="874"/>
    </location>
</feature>
<dbReference type="InterPro" id="IPR027417">
    <property type="entry name" value="P-loop_NTPase"/>
</dbReference>
<comment type="similarity">
    <text evidence="2">Belongs to the ABC transporter superfamily. ABCC family. Conjugate transporter (TC 3.A.1.208) subfamily.</text>
</comment>
<evidence type="ECO:0000256" key="9">
    <source>
        <dbReference type="SAM" id="MobiDB-lite"/>
    </source>
</evidence>
<keyword evidence="3" id="KW-0813">Transport</keyword>
<dbReference type="OrthoDB" id="6500128at2759"/>
<dbReference type="FunFam" id="1.20.1560.10:FF:000010">
    <property type="entry name" value="Multidrug resistance-associated ABC transporter"/>
    <property type="match status" value="1"/>
</dbReference>
<keyword evidence="7 10" id="KW-1133">Transmembrane helix</keyword>
<dbReference type="SUPFAM" id="SSF52540">
    <property type="entry name" value="P-loop containing nucleoside triphosphate hydrolases"/>
    <property type="match status" value="3"/>
</dbReference>
<dbReference type="SUPFAM" id="SSF90123">
    <property type="entry name" value="ABC transporter transmembrane region"/>
    <property type="match status" value="2"/>
</dbReference>
<feature type="transmembrane region" description="Helical" evidence="10">
    <location>
        <begin position="969"/>
        <end position="994"/>
    </location>
</feature>
<proteinExistence type="inferred from homology"/>
<dbReference type="Pfam" id="PF00005">
    <property type="entry name" value="ABC_tran"/>
    <property type="match status" value="2"/>
</dbReference>
<keyword evidence="8 10" id="KW-0472">Membrane</keyword>
<evidence type="ECO:0000256" key="7">
    <source>
        <dbReference type="ARBA" id="ARBA00022989"/>
    </source>
</evidence>
<dbReference type="Gene3D" id="1.20.1560.10">
    <property type="entry name" value="ABC transporter type 1, transmembrane domain"/>
    <property type="match status" value="2"/>
</dbReference>
<dbReference type="InterPro" id="IPR036640">
    <property type="entry name" value="ABC1_TM_sf"/>
</dbReference>
<dbReference type="RefSeq" id="XP_003676842.1">
    <property type="nucleotide sequence ID" value="XM_003676794.1"/>
</dbReference>
<feature type="transmembrane region" description="Helical" evidence="10">
    <location>
        <begin position="279"/>
        <end position="299"/>
    </location>
</feature>
<feature type="transmembrane region" description="Helical" evidence="10">
    <location>
        <begin position="1149"/>
        <end position="1169"/>
    </location>
</feature>
<feature type="transmembrane region" description="Helical" evidence="10">
    <location>
        <begin position="924"/>
        <end position="949"/>
    </location>
</feature>
<dbReference type="PANTHER" id="PTHR24223:SF456">
    <property type="entry name" value="MULTIDRUG RESISTANCE-ASSOCIATED PROTEIN LETHAL(2)03659"/>
    <property type="match status" value="1"/>
</dbReference>
<evidence type="ECO:0000313" key="13">
    <source>
        <dbReference type="EMBL" id="CCC70486.1"/>
    </source>
</evidence>
<dbReference type="PROSITE" id="PS00211">
    <property type="entry name" value="ABC_TRANSPORTER_1"/>
    <property type="match status" value="1"/>
</dbReference>
<keyword evidence="6" id="KW-0067">ATP-binding</keyword>
<reference key="2">
    <citation type="submission" date="2011-08" db="EMBL/GenBank/DDBJ databases">
        <title>Genome sequence of Naumovozyma castellii.</title>
        <authorList>
            <person name="Gordon J.L."/>
            <person name="Armisen D."/>
            <person name="Proux-Wera E."/>
            <person name="OhEigeartaigh S.S."/>
            <person name="Byrne K.P."/>
            <person name="Wolfe K.H."/>
        </authorList>
    </citation>
    <scope>NUCLEOTIDE SEQUENCE</scope>
    <source>
        <strain>Type strain:CBS 4309</strain>
    </source>
</reference>
<dbReference type="FunFam" id="3.40.50.300:FF:000565">
    <property type="entry name" value="ABC bile acid transporter"/>
    <property type="match status" value="1"/>
</dbReference>
<dbReference type="GO" id="GO:0005524">
    <property type="term" value="F:ATP binding"/>
    <property type="evidence" value="ECO:0007669"/>
    <property type="project" value="UniProtKB-KW"/>
</dbReference>
<dbReference type="CDD" id="cd18597">
    <property type="entry name" value="ABC_6TM_YOR1_D1_like"/>
    <property type="match status" value="1"/>
</dbReference>
<dbReference type="PROSITE" id="PS50893">
    <property type="entry name" value="ABC_TRANSPORTER_2"/>
    <property type="match status" value="2"/>
</dbReference>
<organism evidence="13 14">
    <name type="scientific">Naumovozyma castellii</name>
    <name type="common">Yeast</name>
    <name type="synonym">Saccharomyces castellii</name>
    <dbReference type="NCBI Taxonomy" id="27288"/>
    <lineage>
        <taxon>Eukaryota</taxon>
        <taxon>Fungi</taxon>
        <taxon>Dikarya</taxon>
        <taxon>Ascomycota</taxon>
        <taxon>Saccharomycotina</taxon>
        <taxon>Saccharomycetes</taxon>
        <taxon>Saccharomycetales</taxon>
        <taxon>Saccharomycetaceae</taxon>
        <taxon>Naumovozyma</taxon>
    </lineage>
</organism>
<dbReference type="FunCoup" id="G0VG66">
    <property type="interactions" value="309"/>
</dbReference>
<evidence type="ECO:0000313" key="14">
    <source>
        <dbReference type="Proteomes" id="UP000001640"/>
    </source>
</evidence>
<sequence>MPPPKKANRSSVISSSSLSSSSGDRSITDNSKLDDMIAGETINISPQDPFKDTPELDVTSATSGTISKMVSDDISSMMDSSLLPTGEYKLDRNKPETYLNSDDIEKVTQSDIFPQKRLFSFLHSKKIPEVPSSDDERKEYPLFHANILSQLFIWWVIPIIKTGYKRTVQPNDLFKMDKRMSIETLHDAFQKNMDYYFKKAEQKYLKSHPNATNEELAKHMKLPKWTVLKAIVFTFKRQLFVATVFAILANCTSGFNPMITKRLIEFVEKKTFFHDMTVNAGIGYAIGACIMMFLNGVFFNHFFHLSQLTGVQAKSVLTKAALNKMFRASNYAKHQFPNGKVTSFVTTDLSRLEFAISFQPFLFGFPAVFAICIVLLIVNLGAISLVGIGVFFSAFFACLFIFKQILGLRVVANKFTDARVTLMREILNNMKMVKYYAWEDAYEKNIQDVRGKEINTVRKMLFIRNFVIAMATALPSVASLVTFLCMYKVNNMGRTPGNVFSSLSLFQVLSIQMFFLPIAISTGIDMVIGLGRLQSLLESPEDDPDLQLERLPAPDLNPNVALKMEDGAFEWENYELLDAQEKAEAEEKLKKEIEDYNQKWYHFKKKTMPNPEELAKESTNAIDKTAELKLKKDLMEDKDAIEKIPFNGFHDLNFEIKKGEFIIMVGPIGTGKTSLLNAFAGFMNKVSGRIQINGDLLLCGYPWIQNASVKDNIIFGSPYNKAKYDEVIRVCSLKSDLDILPAGDLTEIGERGITLSGGQKARINLARSVYKQKDIYLFDDVLSAVDSRVGKHIMDECFLGLLKDKTRILATHQLSLLERASRVIVLGNDGSFDIGTVEELKQRSSTLVNLLQFSSQTAEKEEDEENENQEEEMEKLEKQMTEISKVLSRKEAVDGHTTMKEERAVNSISLKIYKEYLKAGVGKWGIVVVPCYLILIMCTTFCSLFSSVWLSYWTEDKFKNRAPSFYMGLYSFFVFFSYILTTSQFTLLCCIGVLSSKWLNLRAVKRILHTPMSYLDTTPLGRILNRFTKDTDSLDNELTESVRMLLYQFANIVGVCIMCIIYLPWFAIAIPFLFVGFVLIADHYQSSGREIKRLEAIQRSFVYNNFNEVLGGMDTIKSYRSENRFIAKSDFLIDKMNEAGYLVVAVQRWVAIFLDVIAVCFALIITLLCVTRAFPISAASVGVLLTYVLQLPGLLNGVLRSLTQTENDMNSAERLVTYATELPLEADYRKPEVSPPEEWPTKGEIHFENVDFSYRPGLPTVLKNLSLDIKSGEKIGICGRTGAGKSTIMSALYRLNEISSGKMIIDDVDISTIGLYDLRRKLAIIPQDPVLFRGTIRKNLDPFNEHQDEHLWNALVRGGAIEQKELNEIKAQKPDEKGNHSEMYKFHLDQLVEEEGANFSLGERQLLALTRALVRQARILILDEATSSVDYETDGKIQARIVEEFGHCTILCIAHRLKTILTYDRILVLEKGEVAEFDTPKTLFAQEDSIFRSMCQRSGITEEDFI</sequence>
<evidence type="ECO:0000256" key="5">
    <source>
        <dbReference type="ARBA" id="ARBA00022741"/>
    </source>
</evidence>
<evidence type="ECO:0000256" key="1">
    <source>
        <dbReference type="ARBA" id="ARBA00004141"/>
    </source>
</evidence>